<keyword evidence="3" id="KW-1185">Reference proteome</keyword>
<dbReference type="KEGG" id="ssyi:EKG83_25840"/>
<dbReference type="OrthoDB" id="4323984at2"/>
<evidence type="ECO:0000313" key="2">
    <source>
        <dbReference type="EMBL" id="QFZ20384.1"/>
    </source>
</evidence>
<dbReference type="SUPFAM" id="SSF53335">
    <property type="entry name" value="S-adenosyl-L-methionine-dependent methyltransferases"/>
    <property type="match status" value="1"/>
</dbReference>
<dbReference type="InterPro" id="IPR029063">
    <property type="entry name" value="SAM-dependent_MTases_sf"/>
</dbReference>
<evidence type="ECO:0000256" key="1">
    <source>
        <dbReference type="SAM" id="MobiDB-lite"/>
    </source>
</evidence>
<organism evidence="2 3">
    <name type="scientific">Saccharothrix syringae</name>
    <name type="common">Nocardiopsis syringae</name>
    <dbReference type="NCBI Taxonomy" id="103733"/>
    <lineage>
        <taxon>Bacteria</taxon>
        <taxon>Bacillati</taxon>
        <taxon>Actinomycetota</taxon>
        <taxon>Actinomycetes</taxon>
        <taxon>Pseudonocardiales</taxon>
        <taxon>Pseudonocardiaceae</taxon>
        <taxon>Saccharothrix</taxon>
    </lineage>
</organism>
<proteinExistence type="predicted"/>
<protein>
    <recommendedName>
        <fullName evidence="4">SAM-dependent methyltransferase</fullName>
    </recommendedName>
</protein>
<dbReference type="EMBL" id="CP034550">
    <property type="protein sequence ID" value="QFZ20384.1"/>
    <property type="molecule type" value="Genomic_DNA"/>
</dbReference>
<dbReference type="Proteomes" id="UP000325787">
    <property type="component" value="Chromosome"/>
</dbReference>
<accession>A0A5Q0H3D0</accession>
<dbReference type="Gene3D" id="3.40.50.150">
    <property type="entry name" value="Vaccinia Virus protein VP39"/>
    <property type="match status" value="1"/>
</dbReference>
<evidence type="ECO:0000313" key="3">
    <source>
        <dbReference type="Proteomes" id="UP000325787"/>
    </source>
</evidence>
<sequence>MDASQVEPTGVLYQRTHNPPSTHRPPHRQDHLLSTLSERRRVSRHDAATADFDRPNAARAHDWLLGGTLNTPLDRAAATAALQAHPALRDLLRDNRAFLRQAVHHMLDTGIRQFLDLGCGLPTMGAIHQLVSSRDLDARIVYVDHDPATAARITLLTRDRPHTAVVQADLRRPRAVLEHPDTAQLLHPDTPTGLIAVDILDTLPDQDQPDRIIGTYLRALAPGSHLALTHLTTWPTTRTDPIDSDVAVTPTTMPSFDTQRWWIRHPRHPTRVRGWLDMAELPSPTPSLRTRYTGKTEAITPTEVEVLRTLLVKN</sequence>
<evidence type="ECO:0008006" key="4">
    <source>
        <dbReference type="Google" id="ProtNLM"/>
    </source>
</evidence>
<reference evidence="3" key="1">
    <citation type="journal article" date="2021" name="Curr. Microbiol.">
        <title>Complete genome of nocamycin-producing strain Saccharothrix syringae NRRL B-16468 reveals the biosynthetic potential for secondary metabolites.</title>
        <authorList>
            <person name="Mo X."/>
            <person name="Yang S."/>
        </authorList>
    </citation>
    <scope>NUCLEOTIDE SEQUENCE [LARGE SCALE GENOMIC DNA]</scope>
    <source>
        <strain evidence="3">ATCC 51364 / DSM 43886 / JCM 6844 / KCTC 9398 / NBRC 14523 / NRRL B-16468 / INA 2240</strain>
    </source>
</reference>
<feature type="region of interest" description="Disordered" evidence="1">
    <location>
        <begin position="1"/>
        <end position="29"/>
    </location>
</feature>
<dbReference type="AlphaFoldDB" id="A0A5Q0H3D0"/>
<gene>
    <name evidence="2" type="ORF">EKG83_25840</name>
</gene>
<dbReference type="InterPro" id="IPR006764">
    <property type="entry name" value="SAM_dep_MeTrfase_SAV2177_type"/>
</dbReference>
<dbReference type="Pfam" id="PF04672">
    <property type="entry name" value="Methyltransf_19"/>
    <property type="match status" value="1"/>
</dbReference>
<name>A0A5Q0H3D0_SACSY</name>